<dbReference type="SUPFAM" id="SSF89796">
    <property type="entry name" value="CoA-transferase family III (CaiB/BaiF)"/>
    <property type="match status" value="1"/>
</dbReference>
<sequence>MKRILSGVRIIDFTQGHTGSYGTMLLADFGAEVIKVEDHNIGGDVLRKSFPKTEKGSAYHAYMNRGKKSICIDRKNERGQRLIRKLIKNADVVCESFPAGELEQCGLGYEMAFKINPGIIYASHTGFGKTGPMSNTAGNDITAEALCGLMEITGFEEREPTAHGSRMADQFGGVFLAFSIVSALMARDITGEGQQIDIASADCMFSALEDILIAEMMTGRRFRREGNRSRAIAPYDTFQVKDGIVSTAVSTNSQWEKFCIAMDMSELLDDPRYSSNESRGEYYLRGLRDVIAEKFKKMTKNEVENLLRPLNVPSGPGYTVEEAFRNQQLKVRNMIVEVEDRQLGRIKMPGIPIKMQGINDQPVGSAPILGEDTEKLLTDAGVSKENIMNLEECGVIMCKGGRSI</sequence>
<dbReference type="InterPro" id="IPR003673">
    <property type="entry name" value="CoA-Trfase_fam_III"/>
</dbReference>
<dbReference type="GO" id="GO:0008410">
    <property type="term" value="F:CoA-transferase activity"/>
    <property type="evidence" value="ECO:0007669"/>
    <property type="project" value="TreeGrafter"/>
</dbReference>
<dbReference type="InterPro" id="IPR023606">
    <property type="entry name" value="CoA-Trfase_III_dom_1_sf"/>
</dbReference>
<dbReference type="PANTHER" id="PTHR48207">
    <property type="entry name" value="SUCCINATE--HYDROXYMETHYLGLUTARATE COA-TRANSFERASE"/>
    <property type="match status" value="1"/>
</dbReference>
<reference evidence="2" key="1">
    <citation type="submission" date="2020-08" db="EMBL/GenBank/DDBJ databases">
        <title>Genome public.</title>
        <authorList>
            <person name="Liu C."/>
            <person name="Sun Q."/>
        </authorList>
    </citation>
    <scope>NUCLEOTIDE SEQUENCE</scope>
    <source>
        <strain evidence="2">NSJ-24</strain>
    </source>
</reference>
<evidence type="ECO:0000313" key="3">
    <source>
        <dbReference type="Proteomes" id="UP000610862"/>
    </source>
</evidence>
<evidence type="ECO:0000256" key="1">
    <source>
        <dbReference type="ARBA" id="ARBA00022679"/>
    </source>
</evidence>
<dbReference type="RefSeq" id="WP_187524774.1">
    <property type="nucleotide sequence ID" value="NZ_JACRTA010000001.1"/>
</dbReference>
<dbReference type="EMBL" id="JACRTA010000001">
    <property type="protein sequence ID" value="MBC8567320.1"/>
    <property type="molecule type" value="Genomic_DNA"/>
</dbReference>
<dbReference type="InterPro" id="IPR050483">
    <property type="entry name" value="CoA-transferase_III_domain"/>
</dbReference>
<comment type="caution">
    <text evidence="2">The sequence shown here is derived from an EMBL/GenBank/DDBJ whole genome shotgun (WGS) entry which is preliminary data.</text>
</comment>
<gene>
    <name evidence="2" type="ORF">H8692_00895</name>
</gene>
<dbReference type="Proteomes" id="UP000610862">
    <property type="component" value="Unassembled WGS sequence"/>
</dbReference>
<dbReference type="InterPro" id="IPR044855">
    <property type="entry name" value="CoA-Trfase_III_dom3_sf"/>
</dbReference>
<proteinExistence type="predicted"/>
<protein>
    <submittedName>
        <fullName evidence="2">CoA transferase</fullName>
    </submittedName>
</protein>
<organism evidence="2 3">
    <name type="scientific">Lentihominibacter hominis</name>
    <dbReference type="NCBI Taxonomy" id="2763645"/>
    <lineage>
        <taxon>Bacteria</taxon>
        <taxon>Bacillati</taxon>
        <taxon>Bacillota</taxon>
        <taxon>Clostridia</taxon>
        <taxon>Peptostreptococcales</taxon>
        <taxon>Anaerovoracaceae</taxon>
        <taxon>Lentihominibacter</taxon>
    </lineage>
</organism>
<dbReference type="AlphaFoldDB" id="A0A926E3V2"/>
<accession>A0A926E3V2</accession>
<keyword evidence="1 2" id="KW-0808">Transferase</keyword>
<keyword evidence="3" id="KW-1185">Reference proteome</keyword>
<dbReference type="Gene3D" id="3.40.50.10540">
    <property type="entry name" value="Crotonobetainyl-coa:carnitine coa-transferase, domain 1"/>
    <property type="match status" value="1"/>
</dbReference>
<name>A0A926E3V2_9FIRM</name>
<dbReference type="Gene3D" id="3.30.1540.10">
    <property type="entry name" value="formyl-coa transferase, domain 3"/>
    <property type="match status" value="1"/>
</dbReference>
<dbReference type="Pfam" id="PF02515">
    <property type="entry name" value="CoA_transf_3"/>
    <property type="match status" value="1"/>
</dbReference>
<dbReference type="PANTHER" id="PTHR48207:SF3">
    <property type="entry name" value="SUCCINATE--HYDROXYMETHYLGLUTARATE COA-TRANSFERASE"/>
    <property type="match status" value="1"/>
</dbReference>
<evidence type="ECO:0000313" key="2">
    <source>
        <dbReference type="EMBL" id="MBC8567320.1"/>
    </source>
</evidence>